<accession>A0A1M7S0W1</accession>
<sequence>MIKKGYIRAFFWLSKKKSVPVFPLRSIIGLCIVFICLVAIAFFLELELGMMAKTQQISTPEWVLENSKINKQNYIKILNNKTNPIMKGLGFAPPEVSNERKRILVVGDSYIWGDGLVNINTVWWRQLNWELEKRGYNNIDVIAIGVNGASTKDQLAWLKEKDKESGLSIFEKYKPDAIIFGYVTNDPDMGYVKQYSTNKRPSRSLLARLFPNIREAVIERYEKKLETTGKYNDLTGYPYEQWELMLLQGKNYEEYKKLILELSKELKNYNVPAFFVSTPTSPNATYVAPRYAQIKEDIPKAGIPFYNLLPTMIKEISPKENVLANPANGHPGPRVTRFFAKQVVDILEKDYPDVLGNRTITQTPITPKINDWLPPALDVKQTAKDEWTFQGIAPPDALLYMPIKEPHAVLSFERPRLIKELQFNDSRDLKYSVWVTALDKEKDFELAEYIFAGSAQGKEAKIIFSSDIQELRITSLRIKIDGLTTPPTTIIPTSSIKRDSGGVFVASLEELENIADSPEHPERSTLVMYENDTPLVFAHSKIEDIKTKNARYAHWQKNLYFSSSDFSDPRNNGKKYSYSLKKENPISLKITFSDQAVTQ</sequence>
<dbReference type="RefSeq" id="WP_072695993.1">
    <property type="nucleotide sequence ID" value="NZ_FRDI01000002.1"/>
</dbReference>
<evidence type="ECO:0000313" key="2">
    <source>
        <dbReference type="EMBL" id="SHN52076.1"/>
    </source>
</evidence>
<dbReference type="Gene3D" id="3.40.50.1110">
    <property type="entry name" value="SGNH hydrolase"/>
    <property type="match status" value="1"/>
</dbReference>
<dbReference type="GO" id="GO:0016788">
    <property type="term" value="F:hydrolase activity, acting on ester bonds"/>
    <property type="evidence" value="ECO:0007669"/>
    <property type="project" value="UniProtKB-ARBA"/>
</dbReference>
<protein>
    <recommendedName>
        <fullName evidence="4">SGNH hydrolase-type esterase domain-containing protein</fullName>
    </recommendedName>
</protein>
<evidence type="ECO:0000256" key="1">
    <source>
        <dbReference type="SAM" id="Phobius"/>
    </source>
</evidence>
<keyword evidence="3" id="KW-1185">Reference proteome</keyword>
<dbReference type="CDD" id="cd00229">
    <property type="entry name" value="SGNH_hydrolase"/>
    <property type="match status" value="1"/>
</dbReference>
<name>A0A1M7S0W1_9BACT</name>
<keyword evidence="1" id="KW-0812">Transmembrane</keyword>
<dbReference type="SUPFAM" id="SSF52266">
    <property type="entry name" value="SGNH hydrolase"/>
    <property type="match status" value="1"/>
</dbReference>
<dbReference type="OrthoDB" id="5430894at2"/>
<dbReference type="InterPro" id="IPR036514">
    <property type="entry name" value="SGNH_hydro_sf"/>
</dbReference>
<dbReference type="EMBL" id="FRDI01000002">
    <property type="protein sequence ID" value="SHN52076.1"/>
    <property type="molecule type" value="Genomic_DNA"/>
</dbReference>
<dbReference type="Proteomes" id="UP000186469">
    <property type="component" value="Unassembled WGS sequence"/>
</dbReference>
<organism evidence="2 3">
    <name type="scientific">Desulfovibrio litoralis DSM 11393</name>
    <dbReference type="NCBI Taxonomy" id="1121455"/>
    <lineage>
        <taxon>Bacteria</taxon>
        <taxon>Pseudomonadati</taxon>
        <taxon>Thermodesulfobacteriota</taxon>
        <taxon>Desulfovibrionia</taxon>
        <taxon>Desulfovibrionales</taxon>
        <taxon>Desulfovibrionaceae</taxon>
        <taxon>Desulfovibrio</taxon>
    </lineage>
</organism>
<proteinExistence type="predicted"/>
<feature type="transmembrane region" description="Helical" evidence="1">
    <location>
        <begin position="21"/>
        <end position="44"/>
    </location>
</feature>
<dbReference type="STRING" id="1121455.SAMN02745728_00418"/>
<keyword evidence="1" id="KW-0472">Membrane</keyword>
<dbReference type="AlphaFoldDB" id="A0A1M7S0W1"/>
<evidence type="ECO:0008006" key="4">
    <source>
        <dbReference type="Google" id="ProtNLM"/>
    </source>
</evidence>
<reference evidence="2 3" key="1">
    <citation type="submission" date="2016-12" db="EMBL/GenBank/DDBJ databases">
        <authorList>
            <person name="Song W.-J."/>
            <person name="Kurnit D.M."/>
        </authorList>
    </citation>
    <scope>NUCLEOTIDE SEQUENCE [LARGE SCALE GENOMIC DNA]</scope>
    <source>
        <strain evidence="2 3">DSM 11393</strain>
    </source>
</reference>
<evidence type="ECO:0000313" key="3">
    <source>
        <dbReference type="Proteomes" id="UP000186469"/>
    </source>
</evidence>
<keyword evidence="1" id="KW-1133">Transmembrane helix</keyword>
<gene>
    <name evidence="2" type="ORF">SAMN02745728_00418</name>
</gene>